<name>C0PCT7_MAIZE</name>
<dbReference type="EMBL" id="BT066106">
    <property type="protein sequence ID" value="ACN31982.1"/>
    <property type="molecule type" value="mRNA"/>
</dbReference>
<sequence length="127" mass="13256">MASSSSDGLFRFAICLGASWSSRTGDMPTKFEMNWRSSTLITAASSPSVVAETSCRGSCSILIPRGSKISTFSSGAGTAAVDDSPTAELAAATNASLCCCTASLSRINSVSYLSWNKKQQKHTDSIL</sequence>
<reference evidence="1" key="2">
    <citation type="submission" date="2012-06" db="EMBL/GenBank/DDBJ databases">
        <authorList>
            <person name="Yu Y."/>
            <person name="Currie J."/>
            <person name="Lomeli R."/>
            <person name="Angelova A."/>
            <person name="Collura K."/>
            <person name="Wissotski M."/>
            <person name="Campos D."/>
            <person name="Kudrna D."/>
            <person name="Golser W."/>
            <person name="Ashely E."/>
            <person name="Descour A."/>
            <person name="Fernandes J."/>
            <person name="Soderlund C."/>
            <person name="Walbot V."/>
        </authorList>
    </citation>
    <scope>NUCLEOTIDE SEQUENCE</scope>
    <source>
        <strain evidence="1">B73</strain>
    </source>
</reference>
<accession>C0PCT7</accession>
<protein>
    <submittedName>
        <fullName evidence="1">Uncharacterized protein</fullName>
    </submittedName>
</protein>
<evidence type="ECO:0000313" key="1">
    <source>
        <dbReference type="EMBL" id="ACN31982.1"/>
    </source>
</evidence>
<dbReference type="AlphaFoldDB" id="C0PCT7"/>
<organism evidence="1">
    <name type="scientific">Zea mays</name>
    <name type="common">Maize</name>
    <dbReference type="NCBI Taxonomy" id="4577"/>
    <lineage>
        <taxon>Eukaryota</taxon>
        <taxon>Viridiplantae</taxon>
        <taxon>Streptophyta</taxon>
        <taxon>Embryophyta</taxon>
        <taxon>Tracheophyta</taxon>
        <taxon>Spermatophyta</taxon>
        <taxon>Magnoliopsida</taxon>
        <taxon>Liliopsida</taxon>
        <taxon>Poales</taxon>
        <taxon>Poaceae</taxon>
        <taxon>PACMAD clade</taxon>
        <taxon>Panicoideae</taxon>
        <taxon>Andropogonodae</taxon>
        <taxon>Andropogoneae</taxon>
        <taxon>Tripsacinae</taxon>
        <taxon>Zea</taxon>
    </lineage>
</organism>
<proteinExistence type="evidence at transcript level"/>
<reference evidence="1" key="1">
    <citation type="journal article" date="2009" name="PLoS Genet.">
        <title>Sequencing, mapping, and analysis of 27,455 maize full-length cDNAs.</title>
        <authorList>
            <person name="Soderlund C."/>
            <person name="Descour A."/>
            <person name="Kudrna D."/>
            <person name="Bomhoff M."/>
            <person name="Boyd L."/>
            <person name="Currie J."/>
            <person name="Angelova A."/>
            <person name="Collura K."/>
            <person name="Wissotski M."/>
            <person name="Ashley E."/>
            <person name="Morrow D."/>
            <person name="Fernandes J."/>
            <person name="Walbot V."/>
            <person name="Yu Y."/>
        </authorList>
    </citation>
    <scope>NUCLEOTIDE SEQUENCE</scope>
    <source>
        <strain evidence="1">B73</strain>
    </source>
</reference>